<reference evidence="2 3" key="1">
    <citation type="submission" date="2019-07" db="EMBL/GenBank/DDBJ databases">
        <title>Finished genome of Venturia effusa.</title>
        <authorList>
            <person name="Young C.A."/>
            <person name="Cox M.P."/>
            <person name="Ganley A.R.D."/>
            <person name="David W.J."/>
        </authorList>
    </citation>
    <scope>NUCLEOTIDE SEQUENCE [LARGE SCALE GENOMIC DNA]</scope>
    <source>
        <strain evidence="3">albino</strain>
    </source>
</reference>
<keyword evidence="3" id="KW-1185">Reference proteome</keyword>
<sequence>MSFHLTSPRRKIKPTRDVEGEQADEAQAPKAKEPIGLIYLPMEVLTQVLSAYITTQQVLEQYFPNPYGDRHFGDYEARPEFARSRRRLEIMMTTSVHTLLQPAVQSFLERSEHAVVDVCKVIREAYVLEVKRHFRPVVFLNRGDLTANGLNGIGASIDSHAWSAPSFMLKLHIKQPGASIVALAQNELDALKPFVQRFYKATEAYIDWQEVVDFRGKGRTHVRGPLSTSRFDSLELLKILQSVRSLKMIRFCSAPTFYKLPAGGWTSDANKYNMEIIKDQWNENIRRKALLKQ</sequence>
<evidence type="ECO:0000313" key="2">
    <source>
        <dbReference type="EMBL" id="QDS78088.1"/>
    </source>
</evidence>
<protein>
    <submittedName>
        <fullName evidence="2">Uncharacterized protein</fullName>
    </submittedName>
</protein>
<dbReference type="EMBL" id="CP042203">
    <property type="protein sequence ID" value="QDS78088.1"/>
    <property type="molecule type" value="Genomic_DNA"/>
</dbReference>
<proteinExistence type="predicted"/>
<accession>A0A517LR15</accession>
<feature type="region of interest" description="Disordered" evidence="1">
    <location>
        <begin position="1"/>
        <end position="28"/>
    </location>
</feature>
<dbReference type="Proteomes" id="UP000316270">
    <property type="component" value="Chromosome 19"/>
</dbReference>
<name>A0A517LR15_9PEZI</name>
<dbReference type="OrthoDB" id="10443495at2759"/>
<gene>
    <name evidence="2" type="ORF">FKW77_003850</name>
</gene>
<evidence type="ECO:0000313" key="3">
    <source>
        <dbReference type="Proteomes" id="UP000316270"/>
    </source>
</evidence>
<dbReference type="AlphaFoldDB" id="A0A517LR15"/>
<organism evidence="2 3">
    <name type="scientific">Venturia effusa</name>
    <dbReference type="NCBI Taxonomy" id="50376"/>
    <lineage>
        <taxon>Eukaryota</taxon>
        <taxon>Fungi</taxon>
        <taxon>Dikarya</taxon>
        <taxon>Ascomycota</taxon>
        <taxon>Pezizomycotina</taxon>
        <taxon>Dothideomycetes</taxon>
        <taxon>Pleosporomycetidae</taxon>
        <taxon>Venturiales</taxon>
        <taxon>Venturiaceae</taxon>
        <taxon>Venturia</taxon>
    </lineage>
</organism>
<evidence type="ECO:0000256" key="1">
    <source>
        <dbReference type="SAM" id="MobiDB-lite"/>
    </source>
</evidence>